<dbReference type="Proteomes" id="UP001062846">
    <property type="component" value="Chromosome 5"/>
</dbReference>
<accession>A0ACC0NRR7</accession>
<organism evidence="1 2">
    <name type="scientific">Rhododendron molle</name>
    <name type="common">Chinese azalea</name>
    <name type="synonym">Azalea mollis</name>
    <dbReference type="NCBI Taxonomy" id="49168"/>
    <lineage>
        <taxon>Eukaryota</taxon>
        <taxon>Viridiplantae</taxon>
        <taxon>Streptophyta</taxon>
        <taxon>Embryophyta</taxon>
        <taxon>Tracheophyta</taxon>
        <taxon>Spermatophyta</taxon>
        <taxon>Magnoliopsida</taxon>
        <taxon>eudicotyledons</taxon>
        <taxon>Gunneridae</taxon>
        <taxon>Pentapetalae</taxon>
        <taxon>asterids</taxon>
        <taxon>Ericales</taxon>
        <taxon>Ericaceae</taxon>
        <taxon>Ericoideae</taxon>
        <taxon>Rhodoreae</taxon>
        <taxon>Rhododendron</taxon>
    </lineage>
</organism>
<proteinExistence type="predicted"/>
<sequence length="394" mass="45202">MIFCKGEVSSIAHIKQSLTEFEALSGLSPSPTKSHIFFSGVNPSTKVSILNILGFQEDSLPVRYLGVPLLSSKLKHTDCKVMVDRIVGKTKSWTHRYLSYAARIRLIKSILFSMQTYWSSLFIIPKKVMKEIDSILRAFFWSSHDLKKTSAKLSWEHLCSPVKEGGLGFKSLEVWNKAVVAKHIWFLVSGGEQSMWCQWVKSYLLKDKSFWSVKIPCDFSWVWRKHLNLRSVVQAHIKYKIGDAQSTSLWFDNWHLLGPLSPRFGPRVIYDSRLPKDSTVKDIIRSNHWASPTAQSPDLNEIRSDLQTIPINDSIGDSCLWTLTASSKFTISSLWDHLRTHFPVIIWCKVVWFSRHIPRCSEISWMTILNKLVTEDRLVKFGVVASVTNSVTWP</sequence>
<gene>
    <name evidence="1" type="ORF">RHMOL_Rhmol05G0159100</name>
</gene>
<evidence type="ECO:0000313" key="1">
    <source>
        <dbReference type="EMBL" id="KAI8555237.1"/>
    </source>
</evidence>
<protein>
    <submittedName>
        <fullName evidence="1">Uncharacterized protein</fullName>
    </submittedName>
</protein>
<comment type="caution">
    <text evidence="1">The sequence shown here is derived from an EMBL/GenBank/DDBJ whole genome shotgun (WGS) entry which is preliminary data.</text>
</comment>
<name>A0ACC0NRR7_RHOML</name>
<reference evidence="1" key="1">
    <citation type="submission" date="2022-02" db="EMBL/GenBank/DDBJ databases">
        <title>Plant Genome Project.</title>
        <authorList>
            <person name="Zhang R.-G."/>
        </authorList>
    </citation>
    <scope>NUCLEOTIDE SEQUENCE</scope>
    <source>
        <strain evidence="1">AT1</strain>
    </source>
</reference>
<keyword evidence="2" id="KW-1185">Reference proteome</keyword>
<dbReference type="EMBL" id="CM046392">
    <property type="protein sequence ID" value="KAI8555237.1"/>
    <property type="molecule type" value="Genomic_DNA"/>
</dbReference>
<evidence type="ECO:0000313" key="2">
    <source>
        <dbReference type="Proteomes" id="UP001062846"/>
    </source>
</evidence>